<reference evidence="4" key="2">
    <citation type="submission" date="2015-07" db="EMBL/GenBank/DDBJ databases">
        <title>Contrasting host-pathogen interactions and genome evolution in two generalist and specialist microsporidian pathogens of mosquitoes.</title>
        <authorList>
            <consortium name="The Broad Institute Genomics Platform"/>
            <consortium name="The Broad Institute Genome Sequencing Center for Infectious Disease"/>
            <person name="Cuomo C.A."/>
            <person name="Sanscrainte N.D."/>
            <person name="Goldberg J.M."/>
            <person name="Heiman D."/>
            <person name="Young S."/>
            <person name="Zeng Q."/>
            <person name="Becnel J.J."/>
            <person name="Birren B.W."/>
        </authorList>
    </citation>
    <scope>NUCLEOTIDE SEQUENCE [LARGE SCALE GENOMIC DNA]</scope>
    <source>
        <strain evidence="4">USNM 41457</strain>
    </source>
</reference>
<evidence type="ECO:0000256" key="1">
    <source>
        <dbReference type="SAM" id="Coils"/>
    </source>
</evidence>
<comment type="caution">
    <text evidence="3">The sequence shown here is derived from an EMBL/GenBank/DDBJ whole genome shotgun (WGS) entry which is preliminary data.</text>
</comment>
<dbReference type="InParanoid" id="J9A0A1"/>
<keyword evidence="4" id="KW-1185">Reference proteome</keyword>
<evidence type="ECO:0000256" key="2">
    <source>
        <dbReference type="SAM" id="MobiDB-lite"/>
    </source>
</evidence>
<accession>J9A0A1</accession>
<dbReference type="AlphaFoldDB" id="J9A0A1"/>
<dbReference type="Proteomes" id="UP000003163">
    <property type="component" value="Unassembled WGS sequence"/>
</dbReference>
<evidence type="ECO:0000313" key="4">
    <source>
        <dbReference type="Proteomes" id="UP000003163"/>
    </source>
</evidence>
<keyword evidence="1" id="KW-0175">Coiled coil</keyword>
<feature type="compositionally biased region" description="Basic and acidic residues" evidence="2">
    <location>
        <begin position="99"/>
        <end position="111"/>
    </location>
</feature>
<name>J9A0A1_EDHAE</name>
<organism evidence="3 4">
    <name type="scientific">Edhazardia aedis (strain USNM 41457)</name>
    <name type="common">Microsporidian parasite</name>
    <dbReference type="NCBI Taxonomy" id="1003232"/>
    <lineage>
        <taxon>Eukaryota</taxon>
        <taxon>Fungi</taxon>
        <taxon>Fungi incertae sedis</taxon>
        <taxon>Microsporidia</taxon>
        <taxon>Edhazardia</taxon>
    </lineage>
</organism>
<sequence>MGRQRFDCNVEKTDIELETKLNKQATKDVSKYFNFMHEGGNEIYRKIEENMRRKEAAEKEKEEKKRKERLLERKIARGRAKHAAKMERRLNRLKAQKDVDNTLRKSKEKVPSVRKHKKLRIITDEK</sequence>
<feature type="coiled-coil region" evidence="1">
    <location>
        <begin position="44"/>
        <end position="77"/>
    </location>
</feature>
<dbReference type="VEuPathDB" id="MicrosporidiaDB:EDEG_00608"/>
<evidence type="ECO:0000313" key="3">
    <source>
        <dbReference type="EMBL" id="EJW05338.1"/>
    </source>
</evidence>
<feature type="region of interest" description="Disordered" evidence="2">
    <location>
        <begin position="99"/>
        <end position="126"/>
    </location>
</feature>
<gene>
    <name evidence="3" type="ORF">EDEG_00608</name>
</gene>
<protein>
    <submittedName>
        <fullName evidence="3">Uncharacterized protein</fullName>
    </submittedName>
</protein>
<reference evidence="3 4" key="1">
    <citation type="submission" date="2011-08" db="EMBL/GenBank/DDBJ databases">
        <authorList>
            <person name="Liu Z.J."/>
            <person name="Shi F.L."/>
            <person name="Lu J.Q."/>
            <person name="Li M."/>
            <person name="Wang Z.L."/>
        </authorList>
    </citation>
    <scope>NUCLEOTIDE SEQUENCE [LARGE SCALE GENOMIC DNA]</scope>
    <source>
        <strain evidence="3 4">USNM 41457</strain>
    </source>
</reference>
<proteinExistence type="predicted"/>
<dbReference type="EMBL" id="AFBI03000007">
    <property type="protein sequence ID" value="EJW05338.1"/>
    <property type="molecule type" value="Genomic_DNA"/>
</dbReference>
<dbReference type="HOGENOM" id="CLU_1981566_0_0_1"/>